<dbReference type="Proteomes" id="UP001172386">
    <property type="component" value="Unassembled WGS sequence"/>
</dbReference>
<gene>
    <name evidence="1" type="ORF">H2198_008402</name>
</gene>
<protein>
    <submittedName>
        <fullName evidence="1">Uncharacterized protein</fullName>
    </submittedName>
</protein>
<keyword evidence="2" id="KW-1185">Reference proteome</keyword>
<name>A0ACC2ZXD2_9EURO</name>
<sequence>MFTNDLGNKRFRDSKSSLVSDDDEEPKATFRRTAATFLRLNWSRYGDDWYPEVAAVSFSFTCTMAMVIVLQQFDQKPAPLVPFGLTINTVVAILATASKVALIFVVSNAIGQMKWVWFNSDQQNLLDVEIFDDASRGPLGSLRMLSEKTRWSLGSVGALLTLLALLFDPFVQQIVVLESHVDHTPSDTVRTEQATFFSAVPDDFLSIQALNAALWGTDFNETVICPSGNCYWEPFESVGWCKQCQDSTLDLNQPCSFAESFSRNDSTELGNWNETLTYGYISENCTLKLGDKVTSRQEKMLQGTTFFNVTAGWGLAQIRMPKYKILKLESIMEEAQLTLTPLSSQKYFDVGFRPMIRFGVSTFQYNENFTMRINKTTDCSLYLCVQNRNLSVSDGIVKSNVIGTTPGNWSWQALPGRVDSNRSSASNEWHLCWTPFNEPLVKISIGRAHNGFVTNMGRFGFCISQSSLPGYWDWPKHLPIFGDALTTLKINFTIVADQPGIQSLSDTRITQKWTEDIAPDTVIQNFLFMGAEQTTQNIAASLTKLALQANTTSVLGSLGSPVSYLNVRGTWLILPVMLPISTLLFLIAVMSSSYRSSAPLWKSSVNALIYHGLDHDMDIKSSLHKISQMDAQAASTQAKLAPFGRDDRLVLETSTARSVM</sequence>
<organism evidence="1 2">
    <name type="scientific">Neophaeococcomyces mojaviensis</name>
    <dbReference type="NCBI Taxonomy" id="3383035"/>
    <lineage>
        <taxon>Eukaryota</taxon>
        <taxon>Fungi</taxon>
        <taxon>Dikarya</taxon>
        <taxon>Ascomycota</taxon>
        <taxon>Pezizomycotina</taxon>
        <taxon>Eurotiomycetes</taxon>
        <taxon>Chaetothyriomycetidae</taxon>
        <taxon>Chaetothyriales</taxon>
        <taxon>Chaetothyriales incertae sedis</taxon>
        <taxon>Neophaeococcomyces</taxon>
    </lineage>
</organism>
<proteinExistence type="predicted"/>
<evidence type="ECO:0000313" key="2">
    <source>
        <dbReference type="Proteomes" id="UP001172386"/>
    </source>
</evidence>
<reference evidence="1" key="1">
    <citation type="submission" date="2022-10" db="EMBL/GenBank/DDBJ databases">
        <title>Culturing micro-colonial fungi from biological soil crusts in the Mojave desert and describing Neophaeococcomyces mojavensis, and introducing the new genera and species Taxawa tesnikishii.</title>
        <authorList>
            <person name="Kurbessoian T."/>
            <person name="Stajich J.E."/>
        </authorList>
    </citation>
    <scope>NUCLEOTIDE SEQUENCE</scope>
    <source>
        <strain evidence="1">JES_112</strain>
    </source>
</reference>
<evidence type="ECO:0000313" key="1">
    <source>
        <dbReference type="EMBL" id="KAJ9652314.1"/>
    </source>
</evidence>
<accession>A0ACC2ZXD2</accession>
<comment type="caution">
    <text evidence="1">The sequence shown here is derived from an EMBL/GenBank/DDBJ whole genome shotgun (WGS) entry which is preliminary data.</text>
</comment>
<dbReference type="EMBL" id="JAPDRQ010000204">
    <property type="protein sequence ID" value="KAJ9652314.1"/>
    <property type="molecule type" value="Genomic_DNA"/>
</dbReference>